<sequence>MKKRTLRTPFFVVNPKAYLYGKQALALAKAADELSSLYDIDILFTVQQADVSLIKQATTHLFITVQHLDGIEIGRGMGYVLPEAVAEAGAEATFLNHAEHPMTLQELTKAMQRSNELGILTIVCANSLTEARAAASLKPDVMVCEPTELIGTGQTSDLQYMTETNRVVREIDSEILILQAAGISSAVDVEKALSSGADGTGGTSGIVQAEDPVQTLTEMIKQAVKYKKED</sequence>
<dbReference type="Pfam" id="PF00121">
    <property type="entry name" value="TIM"/>
    <property type="match status" value="1"/>
</dbReference>
<comment type="caution">
    <text evidence="2">The sequence shown here is derived from an EMBL/GenBank/DDBJ whole genome shotgun (WGS) entry which is preliminary data.</text>
</comment>
<dbReference type="InterPro" id="IPR000652">
    <property type="entry name" value="Triosephosphate_isomerase"/>
</dbReference>
<dbReference type="Gene3D" id="3.20.20.70">
    <property type="entry name" value="Aldolase class I"/>
    <property type="match status" value="1"/>
</dbReference>
<evidence type="ECO:0000313" key="2">
    <source>
        <dbReference type="EMBL" id="MDT2963746.1"/>
    </source>
</evidence>
<proteinExistence type="predicted"/>
<protein>
    <submittedName>
        <fullName evidence="2">Triose-phosphate isomerase</fullName>
        <ecNumber evidence="2">5.3.1.1</ecNumber>
    </submittedName>
</protein>
<organism evidence="2 3">
    <name type="scientific">Enterococcus casseliflavus</name>
    <name type="common">Enterococcus flavescens</name>
    <dbReference type="NCBI Taxonomy" id="37734"/>
    <lineage>
        <taxon>Bacteria</taxon>
        <taxon>Bacillati</taxon>
        <taxon>Bacillota</taxon>
        <taxon>Bacilli</taxon>
        <taxon>Lactobacillales</taxon>
        <taxon>Enterococcaceae</taxon>
        <taxon>Enterococcus</taxon>
    </lineage>
</organism>
<dbReference type="InterPro" id="IPR035990">
    <property type="entry name" value="TIM_sf"/>
</dbReference>
<dbReference type="Proteomes" id="UP001268896">
    <property type="component" value="Unassembled WGS sequence"/>
</dbReference>
<dbReference type="EC" id="5.3.1.1" evidence="2"/>
<dbReference type="PROSITE" id="PS51440">
    <property type="entry name" value="TIM_2"/>
    <property type="match status" value="1"/>
</dbReference>
<dbReference type="GO" id="GO:0004807">
    <property type="term" value="F:triose-phosphate isomerase activity"/>
    <property type="evidence" value="ECO:0007669"/>
    <property type="project" value="UniProtKB-EC"/>
</dbReference>
<evidence type="ECO:0000256" key="1">
    <source>
        <dbReference type="ARBA" id="ARBA00023235"/>
    </source>
</evidence>
<gene>
    <name evidence="2" type="ORF">P7I32_03945</name>
</gene>
<dbReference type="NCBIfam" id="NF003302">
    <property type="entry name" value="PRK04302.1"/>
    <property type="match status" value="1"/>
</dbReference>
<keyword evidence="1 2" id="KW-0413">Isomerase</keyword>
<dbReference type="RefSeq" id="WP_311903652.1">
    <property type="nucleotide sequence ID" value="NZ_JARQDV010000002.1"/>
</dbReference>
<dbReference type="SUPFAM" id="SSF51351">
    <property type="entry name" value="Triosephosphate isomerase (TIM)"/>
    <property type="match status" value="1"/>
</dbReference>
<dbReference type="InterPro" id="IPR013785">
    <property type="entry name" value="Aldolase_TIM"/>
</dbReference>
<name>A0AAW8UGG4_ENTCA</name>
<dbReference type="AlphaFoldDB" id="A0AAW8UGG4"/>
<dbReference type="EMBL" id="JARQDV010000002">
    <property type="protein sequence ID" value="MDT2963746.1"/>
    <property type="molecule type" value="Genomic_DNA"/>
</dbReference>
<reference evidence="2" key="1">
    <citation type="submission" date="2023-03" db="EMBL/GenBank/DDBJ databases">
        <authorList>
            <person name="Shen W."/>
            <person name="Cai J."/>
        </authorList>
    </citation>
    <scope>NUCLEOTIDE SEQUENCE</scope>
    <source>
        <strain evidence="2">K72-2</strain>
    </source>
</reference>
<evidence type="ECO:0000313" key="3">
    <source>
        <dbReference type="Proteomes" id="UP001268896"/>
    </source>
</evidence>
<accession>A0AAW8UGG4</accession>